<keyword evidence="1" id="KW-0175">Coiled coil</keyword>
<evidence type="ECO:0000256" key="1">
    <source>
        <dbReference type="SAM" id="Coils"/>
    </source>
</evidence>
<protein>
    <submittedName>
        <fullName evidence="3">Uncharacterized protein</fullName>
    </submittedName>
</protein>
<proteinExistence type="predicted"/>
<comment type="caution">
    <text evidence="3">The sequence shown here is derived from an EMBL/GenBank/DDBJ whole genome shotgun (WGS) entry which is preliminary data.</text>
</comment>
<reference evidence="3 4" key="1">
    <citation type="journal article" date="2023" name="Plants (Basel)">
        <title>Bridging the Gap: Combining Genomics and Transcriptomics Approaches to Understand Stylosanthes scabra, an Orphan Legume from the Brazilian Caatinga.</title>
        <authorList>
            <person name="Ferreira-Neto J.R.C."/>
            <person name="da Silva M.D."/>
            <person name="Binneck E."/>
            <person name="de Melo N.F."/>
            <person name="da Silva R.H."/>
            <person name="de Melo A.L.T.M."/>
            <person name="Pandolfi V."/>
            <person name="Bustamante F.O."/>
            <person name="Brasileiro-Vidal A.C."/>
            <person name="Benko-Iseppon A.M."/>
        </authorList>
    </citation>
    <scope>NUCLEOTIDE SEQUENCE [LARGE SCALE GENOMIC DNA]</scope>
    <source>
        <tissue evidence="3">Leaves</tissue>
    </source>
</reference>
<name>A0ABU6VPU8_9FABA</name>
<dbReference type="EMBL" id="JASCZI010152098">
    <property type="protein sequence ID" value="MED6175397.1"/>
    <property type="molecule type" value="Genomic_DNA"/>
</dbReference>
<keyword evidence="4" id="KW-1185">Reference proteome</keyword>
<feature type="compositionally biased region" description="Polar residues" evidence="2">
    <location>
        <begin position="106"/>
        <end position="121"/>
    </location>
</feature>
<sequence length="508" mass="56188">MNAGEQLVHYEVSDIQELERILDKNHAKIESQFNRRSLPEITRCYLCTPSFATWWSKYFTSHAAHIDSDFSHMILPPKNTYSREKNQGKSSTTVEGTGAYLGEGSHSPSNSEQSRFQQNVPSKKRCNPSYVAHGSMKRNIKGLSKGSSSGKSPKMEGPPVSNPALTTTIFLRSRKLKTIFVNTETSPIDADEEGKEEIETDRILSDQVDRTTLTRLGSSQNQPQNILASALVLYKSMSPDLDLGKILLEAKLVYSSGGKVVPSSHETHALLEARVEPEVVEILSSTTLPSVSLATIAGKVLGYLAFLLEVLVANDARKSEFINATTSLQAQLSPVETKLGQLLEDFISKIYSTDILSLESRKQDLDSIANNLSVLHQLSAKYAEAVSHIVPVLEQSKESEQKMVLRIKALEDELVEARTSLTNIRATNGGLSEKLKHFEQAKDSNVSATSVVESDLKKASEACTAVEHEVEKLTKQQAYLRLSLNLTFDLMFKCLFDLEACFILFGQV</sequence>
<evidence type="ECO:0000313" key="4">
    <source>
        <dbReference type="Proteomes" id="UP001341840"/>
    </source>
</evidence>
<evidence type="ECO:0000256" key="2">
    <source>
        <dbReference type="SAM" id="MobiDB-lite"/>
    </source>
</evidence>
<gene>
    <name evidence="3" type="ORF">PIB30_077957</name>
</gene>
<feature type="compositionally biased region" description="Low complexity" evidence="2">
    <location>
        <begin position="141"/>
        <end position="152"/>
    </location>
</feature>
<feature type="region of interest" description="Disordered" evidence="2">
    <location>
        <begin position="79"/>
        <end position="164"/>
    </location>
</feature>
<feature type="coiled-coil region" evidence="1">
    <location>
        <begin position="393"/>
        <end position="427"/>
    </location>
</feature>
<evidence type="ECO:0000313" key="3">
    <source>
        <dbReference type="EMBL" id="MED6175397.1"/>
    </source>
</evidence>
<dbReference type="Proteomes" id="UP001341840">
    <property type="component" value="Unassembled WGS sequence"/>
</dbReference>
<accession>A0ABU6VPU8</accession>
<organism evidence="3 4">
    <name type="scientific">Stylosanthes scabra</name>
    <dbReference type="NCBI Taxonomy" id="79078"/>
    <lineage>
        <taxon>Eukaryota</taxon>
        <taxon>Viridiplantae</taxon>
        <taxon>Streptophyta</taxon>
        <taxon>Embryophyta</taxon>
        <taxon>Tracheophyta</taxon>
        <taxon>Spermatophyta</taxon>
        <taxon>Magnoliopsida</taxon>
        <taxon>eudicotyledons</taxon>
        <taxon>Gunneridae</taxon>
        <taxon>Pentapetalae</taxon>
        <taxon>rosids</taxon>
        <taxon>fabids</taxon>
        <taxon>Fabales</taxon>
        <taxon>Fabaceae</taxon>
        <taxon>Papilionoideae</taxon>
        <taxon>50 kb inversion clade</taxon>
        <taxon>dalbergioids sensu lato</taxon>
        <taxon>Dalbergieae</taxon>
        <taxon>Pterocarpus clade</taxon>
        <taxon>Stylosanthes</taxon>
    </lineage>
</organism>